<feature type="binding site" evidence="4">
    <location>
        <begin position="133"/>
        <end position="141"/>
    </location>
    <ligand>
        <name>ATP</name>
        <dbReference type="ChEBI" id="CHEBI:30616"/>
    </ligand>
</feature>
<evidence type="ECO:0000256" key="3">
    <source>
        <dbReference type="ARBA" id="ARBA00022840"/>
    </source>
</evidence>
<organism evidence="7 8">
    <name type="scientific">Ornithinibacillus halotolerans</name>
    <dbReference type="NCBI Taxonomy" id="1274357"/>
    <lineage>
        <taxon>Bacteria</taxon>
        <taxon>Bacillati</taxon>
        <taxon>Bacillota</taxon>
        <taxon>Bacilli</taxon>
        <taxon>Bacillales</taxon>
        <taxon>Bacillaceae</taxon>
        <taxon>Ornithinibacillus</taxon>
    </lineage>
</organism>
<dbReference type="PANTHER" id="PTHR23407:SF1">
    <property type="entry name" value="5-FORMYLTETRAHYDROFOLATE CYCLO-LIGASE"/>
    <property type="match status" value="1"/>
</dbReference>
<comment type="catalytic activity">
    <reaction evidence="5">
        <text>(6S)-5-formyl-5,6,7,8-tetrahydrofolate + ATP = (6R)-5,10-methenyltetrahydrofolate + ADP + phosphate</text>
        <dbReference type="Rhea" id="RHEA:10488"/>
        <dbReference type="ChEBI" id="CHEBI:30616"/>
        <dbReference type="ChEBI" id="CHEBI:43474"/>
        <dbReference type="ChEBI" id="CHEBI:57455"/>
        <dbReference type="ChEBI" id="CHEBI:57457"/>
        <dbReference type="ChEBI" id="CHEBI:456216"/>
        <dbReference type="EC" id="6.3.3.2"/>
    </reaction>
</comment>
<accession>A0A916W5W0</accession>
<dbReference type="PANTHER" id="PTHR23407">
    <property type="entry name" value="ATPASE INHIBITOR/5-FORMYLTETRAHYDROFOLATE CYCLO-LIGASE"/>
    <property type="match status" value="1"/>
</dbReference>
<evidence type="ECO:0000256" key="2">
    <source>
        <dbReference type="ARBA" id="ARBA00022741"/>
    </source>
</evidence>
<dbReference type="InterPro" id="IPR002698">
    <property type="entry name" value="FTHF_cligase"/>
</dbReference>
<dbReference type="InterPro" id="IPR037171">
    <property type="entry name" value="NagB/RpiA_transferase-like"/>
</dbReference>
<dbReference type="Proteomes" id="UP000613512">
    <property type="component" value="Unassembled WGS sequence"/>
</dbReference>
<keyword evidence="3 4" id="KW-0067">ATP-binding</keyword>
<reference evidence="7" key="2">
    <citation type="submission" date="2020-09" db="EMBL/GenBank/DDBJ databases">
        <authorList>
            <person name="Sun Q."/>
            <person name="Zhou Y."/>
        </authorList>
    </citation>
    <scope>NUCLEOTIDE SEQUENCE</scope>
    <source>
        <strain evidence="7">CGMCC 1.12408</strain>
    </source>
</reference>
<sequence length="185" mass="21563">MEKKEELRNQTINLLKNLANEKVEIETRLHNQLFQSTYWKQAKTIGITISNGIEWDTKLIIEQGWADEKIMVVPKCIPEEKKLEFYQLHNFSELETVYFNLLEPKPVESNKVHPNRIDLVIVPGVVFHSKGYRIGFGGGYYDRFLAYYNGISLSILHTKQLIEMMPIESHDIAVDHLLTEQGFIK</sequence>
<dbReference type="PIRSF" id="PIRSF006806">
    <property type="entry name" value="FTHF_cligase"/>
    <property type="match status" value="1"/>
</dbReference>
<dbReference type="GO" id="GO:0030272">
    <property type="term" value="F:5-formyltetrahydrofolate cyclo-ligase activity"/>
    <property type="evidence" value="ECO:0007669"/>
    <property type="project" value="UniProtKB-EC"/>
</dbReference>
<proteinExistence type="inferred from homology"/>
<reference evidence="7" key="1">
    <citation type="journal article" date="2014" name="Int. J. Syst. Evol. Microbiol.">
        <title>Complete genome sequence of Corynebacterium casei LMG S-19264T (=DSM 44701T), isolated from a smear-ripened cheese.</title>
        <authorList>
            <consortium name="US DOE Joint Genome Institute (JGI-PGF)"/>
            <person name="Walter F."/>
            <person name="Albersmeier A."/>
            <person name="Kalinowski J."/>
            <person name="Ruckert C."/>
        </authorList>
    </citation>
    <scope>NUCLEOTIDE SEQUENCE</scope>
    <source>
        <strain evidence="7">CGMCC 1.12408</strain>
    </source>
</reference>
<evidence type="ECO:0000256" key="4">
    <source>
        <dbReference type="PIRSR" id="PIRSR006806-1"/>
    </source>
</evidence>
<dbReference type="GO" id="GO:0005524">
    <property type="term" value="F:ATP binding"/>
    <property type="evidence" value="ECO:0007669"/>
    <property type="project" value="UniProtKB-KW"/>
</dbReference>
<dbReference type="SUPFAM" id="SSF100950">
    <property type="entry name" value="NagB/RpiA/CoA transferase-like"/>
    <property type="match status" value="1"/>
</dbReference>
<keyword evidence="8" id="KW-1185">Reference proteome</keyword>
<dbReference type="GO" id="GO:0009396">
    <property type="term" value="P:folic acid-containing compound biosynthetic process"/>
    <property type="evidence" value="ECO:0007669"/>
    <property type="project" value="TreeGrafter"/>
</dbReference>
<evidence type="ECO:0000256" key="1">
    <source>
        <dbReference type="ARBA" id="ARBA00010638"/>
    </source>
</evidence>
<keyword evidence="6" id="KW-0175">Coiled coil</keyword>
<evidence type="ECO:0000313" key="7">
    <source>
        <dbReference type="EMBL" id="GGA68410.1"/>
    </source>
</evidence>
<name>A0A916W5W0_9BACI</name>
<feature type="coiled-coil region" evidence="6">
    <location>
        <begin position="1"/>
        <end position="28"/>
    </location>
</feature>
<gene>
    <name evidence="7" type="primary">yqgN</name>
    <name evidence="7" type="ORF">GCM10008025_10490</name>
</gene>
<evidence type="ECO:0000313" key="8">
    <source>
        <dbReference type="Proteomes" id="UP000613512"/>
    </source>
</evidence>
<comment type="caution">
    <text evidence="7">The sequence shown here is derived from an EMBL/GenBank/DDBJ whole genome shotgun (WGS) entry which is preliminary data.</text>
</comment>
<dbReference type="GO" id="GO:0035999">
    <property type="term" value="P:tetrahydrofolate interconversion"/>
    <property type="evidence" value="ECO:0007669"/>
    <property type="project" value="TreeGrafter"/>
</dbReference>
<evidence type="ECO:0000256" key="5">
    <source>
        <dbReference type="RuleBase" id="RU361279"/>
    </source>
</evidence>
<dbReference type="AlphaFoldDB" id="A0A916W5W0"/>
<dbReference type="Gene3D" id="3.40.50.10420">
    <property type="entry name" value="NagB/RpiA/CoA transferase-like"/>
    <property type="match status" value="1"/>
</dbReference>
<feature type="binding site" evidence="4">
    <location>
        <position position="49"/>
    </location>
    <ligand>
        <name>substrate</name>
    </ligand>
</feature>
<feature type="binding site" evidence="4">
    <location>
        <begin position="4"/>
        <end position="8"/>
    </location>
    <ligand>
        <name>ATP</name>
        <dbReference type="ChEBI" id="CHEBI:30616"/>
    </ligand>
</feature>
<protein>
    <recommendedName>
        <fullName evidence="5">5-formyltetrahydrofolate cyclo-ligase</fullName>
        <ecNumber evidence="5">6.3.3.2</ecNumber>
    </recommendedName>
</protein>
<dbReference type="EMBL" id="BMEY01000004">
    <property type="protein sequence ID" value="GGA68410.1"/>
    <property type="molecule type" value="Genomic_DNA"/>
</dbReference>
<comment type="similarity">
    <text evidence="1 5">Belongs to the 5-formyltetrahydrofolate cyclo-ligase family.</text>
</comment>
<comment type="cofactor">
    <cofactor evidence="5">
        <name>Mg(2+)</name>
        <dbReference type="ChEBI" id="CHEBI:18420"/>
    </cofactor>
</comment>
<evidence type="ECO:0000256" key="6">
    <source>
        <dbReference type="SAM" id="Coils"/>
    </source>
</evidence>
<keyword evidence="2 4" id="KW-0547">Nucleotide-binding</keyword>
<dbReference type="InterPro" id="IPR024185">
    <property type="entry name" value="FTHF_cligase-like_sf"/>
</dbReference>
<keyword evidence="5" id="KW-0460">Magnesium</keyword>
<dbReference type="Pfam" id="PF01812">
    <property type="entry name" value="5-FTHF_cyc-lig"/>
    <property type="match status" value="1"/>
</dbReference>
<feature type="binding site" evidence="4">
    <location>
        <position position="54"/>
    </location>
    <ligand>
        <name>substrate</name>
    </ligand>
</feature>
<dbReference type="NCBIfam" id="TIGR02727">
    <property type="entry name" value="MTHFS_bact"/>
    <property type="match status" value="1"/>
</dbReference>
<dbReference type="EC" id="6.3.3.2" evidence="5"/>
<dbReference type="RefSeq" id="WP_229740657.1">
    <property type="nucleotide sequence ID" value="NZ_BMEY01000004.1"/>
</dbReference>
<dbReference type="GO" id="GO:0046872">
    <property type="term" value="F:metal ion binding"/>
    <property type="evidence" value="ECO:0007669"/>
    <property type="project" value="UniProtKB-KW"/>
</dbReference>
<keyword evidence="5" id="KW-0479">Metal-binding</keyword>